<evidence type="ECO:0008006" key="4">
    <source>
        <dbReference type="Google" id="ProtNLM"/>
    </source>
</evidence>
<evidence type="ECO:0000256" key="1">
    <source>
        <dbReference type="SAM" id="MobiDB-lite"/>
    </source>
</evidence>
<protein>
    <recommendedName>
        <fullName evidence="4">Lipoprotein</fullName>
    </recommendedName>
</protein>
<dbReference type="SUPFAM" id="SSF101908">
    <property type="entry name" value="Putative isomerase YbhE"/>
    <property type="match status" value="1"/>
</dbReference>
<comment type="caution">
    <text evidence="2">The sequence shown here is derived from an EMBL/GenBank/DDBJ whole genome shotgun (WGS) entry which is preliminary data.</text>
</comment>
<keyword evidence="3" id="KW-1185">Reference proteome</keyword>
<name>A0ABU4JZP6_9ACTN</name>
<gene>
    <name evidence="2" type="ORF">R2363_02090</name>
</gene>
<sequence>MPAPLSVPNTLPRARRRPPTAALLSVLALAAGTLAAGTLPAGAVPAGAVPAGAAPIAAAGSVPVPPHNPYAGPDGTATMHGDTGSSDTTPLAGPGAGALSSKRTALASACPTVLVGSDGLPVVLCTPIFGQVPTVHLLDPATGASLTSLELTKGSLLGGVYAYLDHEDRLVVVDGSRSLLRVGHRRDASGAWRLSVDRRLSLAEAVPDGDAVTGLSPDWRGRVWFATGAGTVGLADDRTGQVSSLRLPAGERVANSISTAPEGTAVTSTHATYLLTAGDDGVPRTVWRQAYDRGRARKPGLLSWGSGSTPTFLGPSSGTEWVAIVDNADTTVRLKVYRTADGTEVCSSPVLVASGGPGSENSPVGAGTSVYVAGTYGYPYPALPDGAGPSEPSSADFAGGLTRVDIRPDGSGCAIVWDNALRSAAVPKLSTATNTLHTVVRDPVIPGTKGTSLLDPYRYVQVDPATGRVVRSHQVGIGSLYDTLQMAGTVAPDGSYLQGTVTGVLRITAD</sequence>
<feature type="region of interest" description="Disordered" evidence="1">
    <location>
        <begin position="65"/>
        <end position="97"/>
    </location>
</feature>
<dbReference type="EMBL" id="JAWJZF010000162">
    <property type="protein sequence ID" value="MDX2290970.1"/>
    <property type="molecule type" value="Genomic_DNA"/>
</dbReference>
<dbReference type="SUPFAM" id="SSF101898">
    <property type="entry name" value="NHL repeat"/>
    <property type="match status" value="1"/>
</dbReference>
<reference evidence="2 3" key="1">
    <citation type="submission" date="2023-10" db="EMBL/GenBank/DDBJ databases">
        <authorList>
            <person name="Wang X.X."/>
        </authorList>
    </citation>
    <scope>NUCLEOTIDE SEQUENCE [LARGE SCALE GENOMIC DNA]</scope>
    <source>
        <strain evidence="2 3">NBRC 12816</strain>
    </source>
</reference>
<evidence type="ECO:0000313" key="2">
    <source>
        <dbReference type="EMBL" id="MDX2290970.1"/>
    </source>
</evidence>
<dbReference type="Proteomes" id="UP001278571">
    <property type="component" value="Unassembled WGS sequence"/>
</dbReference>
<accession>A0ABU4JZP6</accession>
<dbReference type="RefSeq" id="WP_319007558.1">
    <property type="nucleotide sequence ID" value="NZ_JAWJZF010000162.1"/>
</dbReference>
<organism evidence="2 3">
    <name type="scientific">Streptomyces roseolus</name>
    <dbReference type="NCBI Taxonomy" id="67358"/>
    <lineage>
        <taxon>Bacteria</taxon>
        <taxon>Bacillati</taxon>
        <taxon>Actinomycetota</taxon>
        <taxon>Actinomycetes</taxon>
        <taxon>Kitasatosporales</taxon>
        <taxon>Streptomycetaceae</taxon>
        <taxon>Streptomyces</taxon>
    </lineage>
</organism>
<evidence type="ECO:0000313" key="3">
    <source>
        <dbReference type="Proteomes" id="UP001278571"/>
    </source>
</evidence>
<proteinExistence type="predicted"/>